<proteinExistence type="predicted"/>
<gene>
    <name evidence="1" type="ORF">CDAR_42971</name>
</gene>
<evidence type="ECO:0000313" key="1">
    <source>
        <dbReference type="EMBL" id="GIY81846.1"/>
    </source>
</evidence>
<evidence type="ECO:0000313" key="2">
    <source>
        <dbReference type="Proteomes" id="UP001054837"/>
    </source>
</evidence>
<accession>A0AAV4WG55</accession>
<dbReference type="EMBL" id="BPLQ01014670">
    <property type="protein sequence ID" value="GIY81846.1"/>
    <property type="molecule type" value="Genomic_DNA"/>
</dbReference>
<sequence>MITNVHNHGPSVMRPHPSIGITKCQFPGPPLPSPLSNRWSLQRATHSWSNSCRYNPLPAVMIRLLLFACKVISRAGYLVTQGCDIGVCRDGITAPLWILIPDYQDPNPSPCPNKIFLWVCGRYLGKENKDLLY</sequence>
<organism evidence="1 2">
    <name type="scientific">Caerostris darwini</name>
    <dbReference type="NCBI Taxonomy" id="1538125"/>
    <lineage>
        <taxon>Eukaryota</taxon>
        <taxon>Metazoa</taxon>
        <taxon>Ecdysozoa</taxon>
        <taxon>Arthropoda</taxon>
        <taxon>Chelicerata</taxon>
        <taxon>Arachnida</taxon>
        <taxon>Araneae</taxon>
        <taxon>Araneomorphae</taxon>
        <taxon>Entelegynae</taxon>
        <taxon>Araneoidea</taxon>
        <taxon>Araneidae</taxon>
        <taxon>Caerostris</taxon>
    </lineage>
</organism>
<comment type="caution">
    <text evidence="1">The sequence shown here is derived from an EMBL/GenBank/DDBJ whole genome shotgun (WGS) entry which is preliminary data.</text>
</comment>
<reference evidence="1 2" key="1">
    <citation type="submission" date="2021-06" db="EMBL/GenBank/DDBJ databases">
        <title>Caerostris darwini draft genome.</title>
        <authorList>
            <person name="Kono N."/>
            <person name="Arakawa K."/>
        </authorList>
    </citation>
    <scope>NUCLEOTIDE SEQUENCE [LARGE SCALE GENOMIC DNA]</scope>
</reference>
<name>A0AAV4WG55_9ARAC</name>
<protein>
    <submittedName>
        <fullName evidence="1">Uncharacterized protein</fullName>
    </submittedName>
</protein>
<keyword evidence="2" id="KW-1185">Reference proteome</keyword>
<dbReference type="AlphaFoldDB" id="A0AAV4WG55"/>
<dbReference type="Proteomes" id="UP001054837">
    <property type="component" value="Unassembled WGS sequence"/>
</dbReference>